<keyword evidence="7" id="KW-1185">Reference proteome</keyword>
<dbReference type="SUPFAM" id="SSF49785">
    <property type="entry name" value="Galactose-binding domain-like"/>
    <property type="match status" value="1"/>
</dbReference>
<keyword evidence="2 4" id="KW-0732">Signal</keyword>
<dbReference type="Pfam" id="PF13583">
    <property type="entry name" value="Reprolysin_4"/>
    <property type="match status" value="1"/>
</dbReference>
<feature type="signal peptide" evidence="4">
    <location>
        <begin position="1"/>
        <end position="27"/>
    </location>
</feature>
<dbReference type="Gene3D" id="3.40.390.10">
    <property type="entry name" value="Collagenase (Catalytic Domain)"/>
    <property type="match status" value="1"/>
</dbReference>
<evidence type="ECO:0000256" key="3">
    <source>
        <dbReference type="ARBA" id="ARBA00022801"/>
    </source>
</evidence>
<dbReference type="Gene3D" id="2.60.40.10">
    <property type="entry name" value="Immunoglobulins"/>
    <property type="match status" value="1"/>
</dbReference>
<dbReference type="Pfam" id="PF18962">
    <property type="entry name" value="Por_Secre_tail"/>
    <property type="match status" value="1"/>
</dbReference>
<evidence type="ECO:0000313" key="6">
    <source>
        <dbReference type="EMBL" id="MFD2551463.1"/>
    </source>
</evidence>
<dbReference type="Gene3D" id="2.60.120.260">
    <property type="entry name" value="Galactose-binding domain-like"/>
    <property type="match status" value="1"/>
</dbReference>
<gene>
    <name evidence="6" type="ORF">ACFSQP_06505</name>
</gene>
<feature type="domain" description="P/Homo B" evidence="5">
    <location>
        <begin position="647"/>
        <end position="802"/>
    </location>
</feature>
<protein>
    <submittedName>
        <fullName evidence="6">Reprolysin-like metallopeptidase</fullName>
    </submittedName>
</protein>
<dbReference type="RefSeq" id="WP_376892600.1">
    <property type="nucleotide sequence ID" value="NZ_JBHULS010000002.1"/>
</dbReference>
<evidence type="ECO:0000313" key="7">
    <source>
        <dbReference type="Proteomes" id="UP001597472"/>
    </source>
</evidence>
<evidence type="ECO:0000256" key="2">
    <source>
        <dbReference type="ARBA" id="ARBA00022729"/>
    </source>
</evidence>
<comment type="caution">
    <text evidence="6">The sequence shown here is derived from an EMBL/GenBank/DDBJ whole genome shotgun (WGS) entry which is preliminary data.</text>
</comment>
<dbReference type="InterPro" id="IPR013783">
    <property type="entry name" value="Ig-like_fold"/>
</dbReference>
<dbReference type="PROSITE" id="PS51829">
    <property type="entry name" value="P_HOMO_B"/>
    <property type="match status" value="1"/>
</dbReference>
<sequence>MKKIVRNVLAAAMLVFCLTGYSQSPHFKEVSASQTKGFAINSSYTFELNELMNYLGNAKPRGTADATTQNLVLELPDLNGKMERFAIQEASVMAPALQAQYPEIRSYVGYGIDTPSSYLRFSISPYKGMYGIVLSGEEGKGIVIEPVQDNVSAIVISKKEGSNSKTQSFECTTPDLLTEEVLDDIASVSRTSTNGILHTFDLAMSVTGEYATFHGGTLPLVNAAIVNTMTAVNAVFENEFNVTMVLVANNDAVVFLNPNTDPYSSTSDNNYNGVLQSTLDANIGNANYDVGHLMAGIGNNGNAGCIGCICVSGLKGSGYTTSTNPVGVNFDIDFVAHEFGHQFGARHTFTFQSEGAGIAQMEPGSGSTIMSYAGITGSFDVQPFVDPYFHAISIQQVNLHVLTRTCDVETDTGNNMPVASAGPNITLPKGTPFRLTGSATDADSADNLTYCWEQFDENDGQTAFPSPTSTNSNEPLVRSYLPTSNPTRTIPLMADLVQSGVNGTLYEKIPTVGRTADFRLTVRDNRVGGGGTDSDNMVVTWSNAAGPFVVTSQNTQNISWTQNSTETITWNVAGTTGNGINAANVNILLSTDGGLTYPTVLASNVANDGSHDITVPDVVAPFCRVMVEAAGGSFFNINSTTFAIGTTVTEVCNDYASGNLNLAIPDGVGTSSPGQGPPIFSNITVTEDVIINNNLTVSVDISHTYLGDFIIQLQHPNGEAFVNLYSADCANNQNISVTFDPNGPALQCASPTTGTYAPVNSMDVFNGLSSAGEWTIAIADFFQGDTGTLNNWSIEICTTSLSTDDVDALSNLTVFPNPNTGDFNVKFNPTSNNDITIEVLDIRGRKVFSNTYNSAGTFNQSISLNNAQAGLYLLNISEGSKKVTKKIIIE</sequence>
<name>A0ABW5KT06_9FLAO</name>
<proteinExistence type="predicted"/>
<dbReference type="Pfam" id="PF01483">
    <property type="entry name" value="P_proprotein"/>
    <property type="match status" value="1"/>
</dbReference>
<dbReference type="SUPFAM" id="SSF55486">
    <property type="entry name" value="Metalloproteases ('zincins'), catalytic domain"/>
    <property type="match status" value="1"/>
</dbReference>
<dbReference type="InterPro" id="IPR026444">
    <property type="entry name" value="Secre_tail"/>
</dbReference>
<dbReference type="Proteomes" id="UP001597472">
    <property type="component" value="Unassembled WGS sequence"/>
</dbReference>
<dbReference type="EMBL" id="JBHULS010000002">
    <property type="protein sequence ID" value="MFD2551463.1"/>
    <property type="molecule type" value="Genomic_DNA"/>
</dbReference>
<evidence type="ECO:0000256" key="1">
    <source>
        <dbReference type="ARBA" id="ARBA00022670"/>
    </source>
</evidence>
<organism evidence="6 7">
    <name type="scientific">Bizionia sediminis</name>
    <dbReference type="NCBI Taxonomy" id="1737064"/>
    <lineage>
        <taxon>Bacteria</taxon>
        <taxon>Pseudomonadati</taxon>
        <taxon>Bacteroidota</taxon>
        <taxon>Flavobacteriia</taxon>
        <taxon>Flavobacteriales</taxon>
        <taxon>Flavobacteriaceae</taxon>
        <taxon>Bizionia</taxon>
    </lineage>
</organism>
<keyword evidence="1" id="KW-0645">Protease</keyword>
<accession>A0ABW5KT06</accession>
<keyword evidence="3" id="KW-0378">Hydrolase</keyword>
<feature type="chain" id="PRO_5046873573" evidence="4">
    <location>
        <begin position="28"/>
        <end position="890"/>
    </location>
</feature>
<dbReference type="InterPro" id="IPR024079">
    <property type="entry name" value="MetalloPept_cat_dom_sf"/>
</dbReference>
<evidence type="ECO:0000259" key="5">
    <source>
        <dbReference type="PROSITE" id="PS51829"/>
    </source>
</evidence>
<dbReference type="InterPro" id="IPR008979">
    <property type="entry name" value="Galactose-bd-like_sf"/>
</dbReference>
<reference evidence="7" key="1">
    <citation type="journal article" date="2019" name="Int. J. Syst. Evol. Microbiol.">
        <title>The Global Catalogue of Microorganisms (GCM) 10K type strain sequencing project: providing services to taxonomists for standard genome sequencing and annotation.</title>
        <authorList>
            <consortium name="The Broad Institute Genomics Platform"/>
            <consortium name="The Broad Institute Genome Sequencing Center for Infectious Disease"/>
            <person name="Wu L."/>
            <person name="Ma J."/>
        </authorList>
    </citation>
    <scope>NUCLEOTIDE SEQUENCE [LARGE SCALE GENOMIC DNA]</scope>
    <source>
        <strain evidence="7">KCTC 42587</strain>
    </source>
</reference>
<dbReference type="InterPro" id="IPR002884">
    <property type="entry name" value="P_dom"/>
</dbReference>
<evidence type="ECO:0000256" key="4">
    <source>
        <dbReference type="SAM" id="SignalP"/>
    </source>
</evidence>
<dbReference type="NCBIfam" id="TIGR04183">
    <property type="entry name" value="Por_Secre_tail"/>
    <property type="match status" value="1"/>
</dbReference>